<dbReference type="OrthoDB" id="9806357at2"/>
<protein>
    <submittedName>
        <fullName evidence="2">Uncharacterized protein DUF3179</fullName>
    </submittedName>
</protein>
<proteinExistence type="predicted"/>
<comment type="caution">
    <text evidence="2">The sequence shown here is derived from an EMBL/GenBank/DDBJ whole genome shotgun (WGS) entry which is preliminary data.</text>
</comment>
<feature type="signal peptide" evidence="1">
    <location>
        <begin position="1"/>
        <end position="20"/>
    </location>
</feature>
<keyword evidence="1" id="KW-0732">Signal</keyword>
<feature type="chain" id="PRO_5022224411" evidence="1">
    <location>
        <begin position="21"/>
        <end position="321"/>
    </location>
</feature>
<dbReference type="Pfam" id="PF11376">
    <property type="entry name" value="DUF3179"/>
    <property type="match status" value="1"/>
</dbReference>
<evidence type="ECO:0000313" key="3">
    <source>
        <dbReference type="Proteomes" id="UP000320582"/>
    </source>
</evidence>
<dbReference type="Proteomes" id="UP000320582">
    <property type="component" value="Unassembled WGS sequence"/>
</dbReference>
<dbReference type="InterPro" id="IPR021516">
    <property type="entry name" value="DUF3179"/>
</dbReference>
<dbReference type="RefSeq" id="WP_142079711.1">
    <property type="nucleotide sequence ID" value="NZ_VFPT01000001.1"/>
</dbReference>
<keyword evidence="3" id="KW-1185">Reference proteome</keyword>
<dbReference type="AlphaFoldDB" id="A0A543KA02"/>
<accession>A0A543KA02</accession>
<evidence type="ECO:0000313" key="2">
    <source>
        <dbReference type="EMBL" id="TQM91928.1"/>
    </source>
</evidence>
<reference evidence="2 3" key="1">
    <citation type="submission" date="2019-06" db="EMBL/GenBank/DDBJ databases">
        <title>Genomic Encyclopedia of Archaeal and Bacterial Type Strains, Phase II (KMG-II): from individual species to whole genera.</title>
        <authorList>
            <person name="Goeker M."/>
        </authorList>
    </citation>
    <scope>NUCLEOTIDE SEQUENCE [LARGE SCALE GENOMIC DNA]</scope>
    <source>
        <strain evidence="2 3">DSM 18423</strain>
    </source>
</reference>
<sequence length="321" mass="36064">MRMLATCVTAILLSLGAVHADPSQWRAEWPDTDFTRSTVDFAEIISGGPPKDGIPAIWNPALIAAQSEQRLDAREPVLTYAPEHGPARAYPIRYLMWHEIVNDVVDGLPIAVTYCPLCNSAMVFDARIDGQRLTFGVSGKLRHSDMIMYDRETKSWWQQAVGKGVVGQHAGTQLMQLPAWMEDWASFLTEHPDGLVMDEPDWRRAYGSNPYVNYDTSSRPFLYQGEDPPHGINPLERVVRVENRAWPFARLREKGEIREAGVMLDWRAGQASALDARDIASGRDVGSVRVRDEQGRDIAHDVPFAFAFHAFFPDGVWMLGD</sequence>
<dbReference type="EMBL" id="VFPT01000001">
    <property type="protein sequence ID" value="TQM91928.1"/>
    <property type="molecule type" value="Genomic_DNA"/>
</dbReference>
<gene>
    <name evidence="2" type="ORF">BD293_0506</name>
</gene>
<name>A0A543KA02_9RHOB</name>
<organism evidence="2 3">
    <name type="scientific">Roseinatronobacter monicus</name>
    <dbReference type="NCBI Taxonomy" id="393481"/>
    <lineage>
        <taxon>Bacteria</taxon>
        <taxon>Pseudomonadati</taxon>
        <taxon>Pseudomonadota</taxon>
        <taxon>Alphaproteobacteria</taxon>
        <taxon>Rhodobacterales</taxon>
        <taxon>Paracoccaceae</taxon>
        <taxon>Roseinatronobacter</taxon>
    </lineage>
</organism>
<evidence type="ECO:0000256" key="1">
    <source>
        <dbReference type="SAM" id="SignalP"/>
    </source>
</evidence>